<dbReference type="InterPro" id="IPR052460">
    <property type="entry name" value="ER_disulfide_reductase"/>
</dbReference>
<dbReference type="CDD" id="cd06257">
    <property type="entry name" value="DnaJ"/>
    <property type="match status" value="1"/>
</dbReference>
<feature type="non-terminal residue" evidence="4">
    <location>
        <position position="1"/>
    </location>
</feature>
<sequence length="818" mass="93167">MESSRTHSNSCFLQKRCLNKLLLGLVFGLCLTVLVNSDEDYYKLLGVSKDASNREIRQAFKKLALTMHPDKNPNNQDAHDKFLKINRAYEVLKDEDLRKKYDKYGEKGLQDNQEGGRYESWNFYRYDFGIYDDDIEIITLDRADFDAAVNSGELWFVNFYFPRCSHCHDLAPTWREFAKEMDGLIRIGAVNCGDNRMLCRSKGINSYPSLYIFKLGKNPEKYYGDRSKKSLISFAMQFVTTQATELWTGNFVKAVETAFTSGTGWLITFCASTGDCLSSETRHKLAGMLDGLAHVGWIDCTSQGQLCESFDITTSMTAYFPPGASLQIKGGGLFFNSLDAKEIYSGVLEHLPGLETLTKNNFKDKLSHHRWLVHFTFGEKEEGTNEYKKLKMLLKDEQIQVGHVDCKEELDLCNSLYIHKPSIAVFKGTGVNNFEIHHGRNILYNIVAFAKDSISAHVITLGPQNFPNNEKKPWLVDFFAPWCPPCRALLPELRKASKQLYGQLNFGTIDCTIHEGLCNMYQIQAYPTTVIFNQSSIHNYDGHHSAEGILEFIEDLVNPSVVALSPETFEALLSKKKDDNWVVDFYAPWCGPCQALMPEWKRMARMLSGVISVGSVDCQKYHTLCHEAGVKAYPEIRFYPQNSKEYQVYNGWHRDAYSLRGWSLGSLPRASVDLTPEDFNKKVLSGKEHWVVDFYAPWCGPCQHFAPEFELLARSVKQTIKAGKLDCQAYPHVCQSAGVRAYPSVRFFPYIGGTQKHPEGEHINSRESKAIADHLNQRLQQINPQIQDKSHVKFMNKFRSDPLPFPLKLGNESLLLED</sequence>
<feature type="non-terminal residue" evidence="4">
    <location>
        <position position="818"/>
    </location>
</feature>
<dbReference type="PANTHER" id="PTHR44340">
    <property type="entry name" value="DNAJ HOMOLOG SUBFAMILY C MEMBER 10"/>
    <property type="match status" value="1"/>
</dbReference>
<dbReference type="CDD" id="cd02961">
    <property type="entry name" value="PDI_a_family"/>
    <property type="match status" value="1"/>
</dbReference>
<dbReference type="PROSITE" id="PS51352">
    <property type="entry name" value="THIOREDOXIN_2"/>
    <property type="match status" value="4"/>
</dbReference>
<evidence type="ECO:0000313" key="5">
    <source>
        <dbReference type="Proteomes" id="UP001166052"/>
    </source>
</evidence>
<dbReference type="PROSITE" id="PS00194">
    <property type="entry name" value="THIOREDOXIN_1"/>
    <property type="match status" value="3"/>
</dbReference>
<feature type="domain" description="Thioredoxin" evidence="3">
    <location>
        <begin position="663"/>
        <end position="780"/>
    </location>
</feature>
<dbReference type="SUPFAM" id="SSF52833">
    <property type="entry name" value="Thioredoxin-like"/>
    <property type="match status" value="6"/>
</dbReference>
<dbReference type="InterPro" id="IPR013766">
    <property type="entry name" value="Thioredoxin_domain"/>
</dbReference>
<dbReference type="Gene3D" id="1.10.287.110">
    <property type="entry name" value="DnaJ domain"/>
    <property type="match status" value="1"/>
</dbReference>
<dbReference type="CDD" id="cd03004">
    <property type="entry name" value="PDI_a_ERdj5_C"/>
    <property type="match status" value="3"/>
</dbReference>
<feature type="domain" description="Thioredoxin" evidence="3">
    <location>
        <begin position="112"/>
        <end position="240"/>
    </location>
</feature>
<proteinExistence type="predicted"/>
<evidence type="ECO:0000259" key="3">
    <source>
        <dbReference type="PROSITE" id="PS51352"/>
    </source>
</evidence>
<dbReference type="PANTHER" id="PTHR44340:SF1">
    <property type="entry name" value="DNAJ HOMOLOG SUBFAMILY C MEMBER 10"/>
    <property type="match status" value="1"/>
</dbReference>
<keyword evidence="5" id="KW-1185">Reference proteome</keyword>
<dbReference type="PRINTS" id="PR00421">
    <property type="entry name" value="THIOREDOXIN"/>
</dbReference>
<comment type="caution">
    <text evidence="4">The sequence shown here is derived from an EMBL/GenBank/DDBJ whole genome shotgun (WGS) entry which is preliminary data.</text>
</comment>
<dbReference type="InterPro" id="IPR036869">
    <property type="entry name" value="J_dom_sf"/>
</dbReference>
<protein>
    <recommendedName>
        <fullName evidence="1">DnaJ homolog subfamily C member 10</fullName>
    </recommendedName>
</protein>
<dbReference type="PRINTS" id="PR00625">
    <property type="entry name" value="JDOMAIN"/>
</dbReference>
<feature type="domain" description="Thioredoxin" evidence="3">
    <location>
        <begin position="450"/>
        <end position="558"/>
    </location>
</feature>
<dbReference type="SUPFAM" id="SSF46565">
    <property type="entry name" value="Chaperone J-domain"/>
    <property type="match status" value="1"/>
</dbReference>
<feature type="domain" description="Thioredoxin" evidence="3">
    <location>
        <begin position="559"/>
        <end position="662"/>
    </location>
</feature>
<gene>
    <name evidence="4" type="primary">Dnajc10</name>
    <name evidence="4" type="ORF">GTO92_0001719</name>
</gene>
<dbReference type="Pfam" id="PF00226">
    <property type="entry name" value="DnaJ"/>
    <property type="match status" value="1"/>
</dbReference>
<evidence type="ECO:0000256" key="1">
    <source>
        <dbReference type="ARBA" id="ARBA00020920"/>
    </source>
</evidence>
<dbReference type="Pfam" id="PF00085">
    <property type="entry name" value="Thioredoxin"/>
    <property type="match status" value="4"/>
</dbReference>
<reference evidence="4" key="1">
    <citation type="journal article" date="2021" name="Cell">
        <title>Tracing the genetic footprints of vertebrate landing in non-teleost ray-finned fishes.</title>
        <authorList>
            <person name="Bi X."/>
            <person name="Wang K."/>
            <person name="Yang L."/>
            <person name="Pan H."/>
            <person name="Jiang H."/>
            <person name="Wei Q."/>
            <person name="Fang M."/>
            <person name="Yu H."/>
            <person name="Zhu C."/>
            <person name="Cai Y."/>
            <person name="He Y."/>
            <person name="Gan X."/>
            <person name="Zeng H."/>
            <person name="Yu D."/>
            <person name="Zhu Y."/>
            <person name="Jiang H."/>
            <person name="Qiu Q."/>
            <person name="Yang H."/>
            <person name="Zhang Y.E."/>
            <person name="Wang W."/>
            <person name="Zhu M."/>
            <person name="He S."/>
            <person name="Zhang G."/>
        </authorList>
    </citation>
    <scope>NUCLEOTIDE SEQUENCE</scope>
    <source>
        <strain evidence="4">Bchr_001</strain>
    </source>
</reference>
<evidence type="ECO:0000259" key="2">
    <source>
        <dbReference type="PROSITE" id="PS50076"/>
    </source>
</evidence>
<name>A0ABS2YW39_POLSE</name>
<organism evidence="4 5">
    <name type="scientific">Polypterus senegalus</name>
    <name type="common">Senegal bichir</name>
    <dbReference type="NCBI Taxonomy" id="55291"/>
    <lineage>
        <taxon>Eukaryota</taxon>
        <taxon>Metazoa</taxon>
        <taxon>Chordata</taxon>
        <taxon>Craniata</taxon>
        <taxon>Vertebrata</taxon>
        <taxon>Euteleostomi</taxon>
        <taxon>Actinopterygii</taxon>
        <taxon>Polypteriformes</taxon>
        <taxon>Polypteridae</taxon>
        <taxon>Polypterus</taxon>
    </lineage>
</organism>
<dbReference type="InterPro" id="IPR035673">
    <property type="entry name" value="ERdj5_TRX_N"/>
</dbReference>
<dbReference type="Proteomes" id="UP001166052">
    <property type="component" value="Unassembled WGS sequence"/>
</dbReference>
<accession>A0ABS2YW39</accession>
<dbReference type="Gene3D" id="3.40.30.10">
    <property type="entry name" value="Glutaredoxin"/>
    <property type="match status" value="6"/>
</dbReference>
<dbReference type="InterPro" id="IPR001623">
    <property type="entry name" value="DnaJ_domain"/>
</dbReference>
<feature type="domain" description="J" evidence="2">
    <location>
        <begin position="40"/>
        <end position="105"/>
    </location>
</feature>
<dbReference type="EMBL" id="JAAWVN010009504">
    <property type="protein sequence ID" value="MBN3290785.1"/>
    <property type="molecule type" value="Genomic_DNA"/>
</dbReference>
<dbReference type="InterPro" id="IPR035674">
    <property type="entry name" value="ERdj5_TRX_C"/>
</dbReference>
<dbReference type="PROSITE" id="PS50076">
    <property type="entry name" value="DNAJ_2"/>
    <property type="match status" value="1"/>
</dbReference>
<dbReference type="SMART" id="SM00271">
    <property type="entry name" value="DnaJ"/>
    <property type="match status" value="1"/>
</dbReference>
<dbReference type="InterPro" id="IPR017937">
    <property type="entry name" value="Thioredoxin_CS"/>
</dbReference>
<evidence type="ECO:0000313" key="4">
    <source>
        <dbReference type="EMBL" id="MBN3290785.1"/>
    </source>
</evidence>
<dbReference type="CDD" id="cd03003">
    <property type="entry name" value="PDI_a_ERdj5_N"/>
    <property type="match status" value="1"/>
</dbReference>
<dbReference type="InterPro" id="IPR036249">
    <property type="entry name" value="Thioredoxin-like_sf"/>
</dbReference>